<evidence type="ECO:0000313" key="2">
    <source>
        <dbReference type="Proteomes" id="UP000593578"/>
    </source>
</evidence>
<protein>
    <submittedName>
        <fullName evidence="1">Uncharacterized protein</fullName>
    </submittedName>
</protein>
<comment type="caution">
    <text evidence="1">The sequence shown here is derived from an EMBL/GenBank/DDBJ whole genome shotgun (WGS) entry which is preliminary data.</text>
</comment>
<evidence type="ECO:0000313" key="1">
    <source>
        <dbReference type="EMBL" id="MBA0580847.1"/>
    </source>
</evidence>
<accession>A0A7J8NV27</accession>
<dbReference type="EMBL" id="JABEZZ010000002">
    <property type="protein sequence ID" value="MBA0580847.1"/>
    <property type="molecule type" value="Genomic_DNA"/>
</dbReference>
<sequence length="39" mass="4696">MLMDTITRCFLSLIKLWKRDLLVPVHAKSLYLHPQLKSW</sequence>
<gene>
    <name evidence="1" type="ORF">Gorai_023048</name>
</gene>
<organism evidence="1 2">
    <name type="scientific">Gossypium raimondii</name>
    <name type="common">Peruvian cotton</name>
    <name type="synonym">Gossypium klotzschianum subsp. raimondii</name>
    <dbReference type="NCBI Taxonomy" id="29730"/>
    <lineage>
        <taxon>Eukaryota</taxon>
        <taxon>Viridiplantae</taxon>
        <taxon>Streptophyta</taxon>
        <taxon>Embryophyta</taxon>
        <taxon>Tracheophyta</taxon>
        <taxon>Spermatophyta</taxon>
        <taxon>Magnoliopsida</taxon>
        <taxon>eudicotyledons</taxon>
        <taxon>Gunneridae</taxon>
        <taxon>Pentapetalae</taxon>
        <taxon>rosids</taxon>
        <taxon>malvids</taxon>
        <taxon>Malvales</taxon>
        <taxon>Malvaceae</taxon>
        <taxon>Malvoideae</taxon>
        <taxon>Gossypium</taxon>
    </lineage>
</organism>
<reference evidence="1 2" key="1">
    <citation type="journal article" date="2019" name="Genome Biol. Evol.">
        <title>Insights into the evolution of the New World diploid cottons (Gossypium, subgenus Houzingenia) based on genome sequencing.</title>
        <authorList>
            <person name="Grover C.E."/>
            <person name="Arick M.A. 2nd"/>
            <person name="Thrash A."/>
            <person name="Conover J.L."/>
            <person name="Sanders W.S."/>
            <person name="Peterson D.G."/>
            <person name="Frelichowski J.E."/>
            <person name="Scheffler J.A."/>
            <person name="Scheffler B.E."/>
            <person name="Wendel J.F."/>
        </authorList>
    </citation>
    <scope>NUCLEOTIDE SEQUENCE [LARGE SCALE GENOMIC DNA]</scope>
    <source>
        <strain evidence="1">8</strain>
        <tissue evidence="1">Leaf</tissue>
    </source>
</reference>
<dbReference type="AlphaFoldDB" id="A0A7J8NV27"/>
<name>A0A7J8NV27_GOSRA</name>
<dbReference type="Proteomes" id="UP000593578">
    <property type="component" value="Unassembled WGS sequence"/>
</dbReference>
<proteinExistence type="predicted"/>